<feature type="domain" description="Tyr recombinase" evidence="2">
    <location>
        <begin position="209"/>
        <end position="396"/>
    </location>
</feature>
<dbReference type="PROSITE" id="PS51898">
    <property type="entry name" value="TYR_RECOMBINASE"/>
    <property type="match status" value="1"/>
</dbReference>
<gene>
    <name evidence="3" type="primary">xerC_3</name>
    <name evidence="3" type="ORF">ERS852480_02674</name>
</gene>
<dbReference type="Proteomes" id="UP000095512">
    <property type="component" value="Unassembled WGS sequence"/>
</dbReference>
<dbReference type="InterPro" id="IPR002104">
    <property type="entry name" value="Integrase_catalytic"/>
</dbReference>
<dbReference type="GO" id="GO:0006310">
    <property type="term" value="P:DNA recombination"/>
    <property type="evidence" value="ECO:0007669"/>
    <property type="project" value="UniProtKB-KW"/>
</dbReference>
<dbReference type="InterPro" id="IPR013762">
    <property type="entry name" value="Integrase-like_cat_sf"/>
</dbReference>
<dbReference type="PANTHER" id="PTHR30349">
    <property type="entry name" value="PHAGE INTEGRASE-RELATED"/>
    <property type="match status" value="1"/>
</dbReference>
<keyword evidence="1" id="KW-0233">DNA recombination</keyword>
<evidence type="ECO:0000313" key="4">
    <source>
        <dbReference type="Proteomes" id="UP000095512"/>
    </source>
</evidence>
<dbReference type="RefSeq" id="WP_057572023.1">
    <property type="nucleotide sequence ID" value="NZ_CZAB01000022.1"/>
</dbReference>
<dbReference type="EMBL" id="CZAB01000022">
    <property type="protein sequence ID" value="CUP12152.1"/>
    <property type="molecule type" value="Genomic_DNA"/>
</dbReference>
<accession>A0A174KJM5</accession>
<dbReference type="InterPro" id="IPR011010">
    <property type="entry name" value="DNA_brk_join_enz"/>
</dbReference>
<protein>
    <submittedName>
        <fullName evidence="3">Integrase family protein</fullName>
    </submittedName>
</protein>
<dbReference type="InterPro" id="IPR050090">
    <property type="entry name" value="Tyrosine_recombinase_XerCD"/>
</dbReference>
<organism evidence="3 4">
    <name type="scientific">Enterocloster clostridioformis</name>
    <dbReference type="NCBI Taxonomy" id="1531"/>
    <lineage>
        <taxon>Bacteria</taxon>
        <taxon>Bacillati</taxon>
        <taxon>Bacillota</taxon>
        <taxon>Clostridia</taxon>
        <taxon>Lachnospirales</taxon>
        <taxon>Lachnospiraceae</taxon>
        <taxon>Enterocloster</taxon>
    </lineage>
</organism>
<dbReference type="Pfam" id="PF00589">
    <property type="entry name" value="Phage_integrase"/>
    <property type="match status" value="1"/>
</dbReference>
<dbReference type="Gene3D" id="1.10.443.10">
    <property type="entry name" value="Intergrase catalytic core"/>
    <property type="match status" value="1"/>
</dbReference>
<evidence type="ECO:0000259" key="2">
    <source>
        <dbReference type="PROSITE" id="PS51898"/>
    </source>
</evidence>
<evidence type="ECO:0000256" key="1">
    <source>
        <dbReference type="ARBA" id="ARBA00023172"/>
    </source>
</evidence>
<evidence type="ECO:0000313" key="3">
    <source>
        <dbReference type="EMBL" id="CUP12152.1"/>
    </source>
</evidence>
<name>A0A174KJM5_9FIRM</name>
<dbReference type="GO" id="GO:0015074">
    <property type="term" value="P:DNA integration"/>
    <property type="evidence" value="ECO:0007669"/>
    <property type="project" value="InterPro"/>
</dbReference>
<dbReference type="AlphaFoldDB" id="A0A174KJM5"/>
<proteinExistence type="predicted"/>
<sequence length="410" mass="46195">MKFKKAKNTYADLIQKLKNHGYSKSYITRLETEINWLVRNQDRESFQSYGDACRIRISRTKSRDMQITYRRVYRTLEEFDLYGRYPAGVCAGTSAGRGSYWQLNPAFREVIDIYKDSGAKRGLKGSTLYKTAFSASSFLLAMQNRGRESLNDITEDDVISYFVREDGRSPLSGGYRDTVASVFKSDLGIHTELARRILAYIPVIRQRRKNIPYLNPEEADAIHNALSCPDSGLCMRDRAIGMLLFFTGIRGCDISCMKFSDIDWEKEEIRIIQQKTANGLILPMSAAVGNAIYDYVTVERPSSEAPYIFLCRTKPYSPLSRGSVWKAVSKVYGAAGIRQGEGERQGTHLFRHHVASALAGKGIARPIISETLGHTAPKSLDCYLSADIQHLREYALSIELFPVSGEVLPL</sequence>
<reference evidence="3 4" key="1">
    <citation type="submission" date="2015-09" db="EMBL/GenBank/DDBJ databases">
        <authorList>
            <consortium name="Pathogen Informatics"/>
        </authorList>
    </citation>
    <scope>NUCLEOTIDE SEQUENCE [LARGE SCALE GENOMIC DNA]</scope>
    <source>
        <strain evidence="3 4">2789STDY5834865</strain>
    </source>
</reference>
<dbReference type="GO" id="GO:0003677">
    <property type="term" value="F:DNA binding"/>
    <property type="evidence" value="ECO:0007669"/>
    <property type="project" value="InterPro"/>
</dbReference>
<dbReference type="SUPFAM" id="SSF56349">
    <property type="entry name" value="DNA breaking-rejoining enzymes"/>
    <property type="match status" value="1"/>
</dbReference>